<feature type="non-terminal residue" evidence="10">
    <location>
        <position position="155"/>
    </location>
</feature>
<comment type="caution">
    <text evidence="10">The sequence shown here is derived from an EMBL/GenBank/DDBJ whole genome shotgun (WGS) entry which is preliminary data.</text>
</comment>
<keyword evidence="6 8" id="KW-0472">Membrane</keyword>
<comment type="subcellular location">
    <subcellularLocation>
        <location evidence="1">Membrane</location>
        <topology evidence="1">Multi-pass membrane protein</topology>
    </subcellularLocation>
</comment>
<reference evidence="10 11" key="1">
    <citation type="submission" date="2024-05" db="EMBL/GenBank/DDBJ databases">
        <authorList>
            <person name="Wallberg A."/>
        </authorList>
    </citation>
    <scope>NUCLEOTIDE SEQUENCE [LARGE SCALE GENOMIC DNA]</scope>
</reference>
<keyword evidence="5 8" id="KW-1133">Transmembrane helix</keyword>
<feature type="transmembrane region" description="Helical" evidence="8">
    <location>
        <begin position="39"/>
        <end position="58"/>
    </location>
</feature>
<keyword evidence="7" id="KW-0924">Ammonia transport</keyword>
<dbReference type="PANTHER" id="PTHR11730">
    <property type="entry name" value="AMMONIUM TRANSPORTER"/>
    <property type="match status" value="1"/>
</dbReference>
<accession>A0AAV2QIX0</accession>
<evidence type="ECO:0000256" key="2">
    <source>
        <dbReference type="ARBA" id="ARBA00005887"/>
    </source>
</evidence>
<evidence type="ECO:0000256" key="1">
    <source>
        <dbReference type="ARBA" id="ARBA00004141"/>
    </source>
</evidence>
<organism evidence="10 11">
    <name type="scientific">Meganyctiphanes norvegica</name>
    <name type="common">Northern krill</name>
    <name type="synonym">Thysanopoda norvegica</name>
    <dbReference type="NCBI Taxonomy" id="48144"/>
    <lineage>
        <taxon>Eukaryota</taxon>
        <taxon>Metazoa</taxon>
        <taxon>Ecdysozoa</taxon>
        <taxon>Arthropoda</taxon>
        <taxon>Crustacea</taxon>
        <taxon>Multicrustacea</taxon>
        <taxon>Malacostraca</taxon>
        <taxon>Eumalacostraca</taxon>
        <taxon>Eucarida</taxon>
        <taxon>Euphausiacea</taxon>
        <taxon>Euphausiidae</taxon>
        <taxon>Meganyctiphanes</taxon>
    </lineage>
</organism>
<keyword evidence="3" id="KW-0813">Transport</keyword>
<dbReference type="Proteomes" id="UP001497623">
    <property type="component" value="Unassembled WGS sequence"/>
</dbReference>
<dbReference type="InterPro" id="IPR029020">
    <property type="entry name" value="Ammonium/urea_transptr"/>
</dbReference>
<feature type="domain" description="Ammonium transporter AmtB-like" evidence="9">
    <location>
        <begin position="40"/>
        <end position="155"/>
    </location>
</feature>
<evidence type="ECO:0000256" key="6">
    <source>
        <dbReference type="ARBA" id="ARBA00023136"/>
    </source>
</evidence>
<evidence type="ECO:0000256" key="5">
    <source>
        <dbReference type="ARBA" id="ARBA00022989"/>
    </source>
</evidence>
<dbReference type="Gene3D" id="1.10.3430.10">
    <property type="entry name" value="Ammonium transporter AmtB like domains"/>
    <property type="match status" value="1"/>
</dbReference>
<evidence type="ECO:0000259" key="9">
    <source>
        <dbReference type="Pfam" id="PF00909"/>
    </source>
</evidence>
<evidence type="ECO:0000256" key="3">
    <source>
        <dbReference type="ARBA" id="ARBA00022448"/>
    </source>
</evidence>
<evidence type="ECO:0000313" key="11">
    <source>
        <dbReference type="Proteomes" id="UP001497623"/>
    </source>
</evidence>
<dbReference type="GO" id="GO:0008519">
    <property type="term" value="F:ammonium channel activity"/>
    <property type="evidence" value="ECO:0007669"/>
    <property type="project" value="InterPro"/>
</dbReference>
<evidence type="ECO:0000256" key="7">
    <source>
        <dbReference type="ARBA" id="ARBA00023177"/>
    </source>
</evidence>
<keyword evidence="4 8" id="KW-0812">Transmembrane</keyword>
<dbReference type="InterPro" id="IPR024041">
    <property type="entry name" value="NH4_transpt_AmtB-like_dom"/>
</dbReference>
<protein>
    <recommendedName>
        <fullName evidence="9">Ammonium transporter AmtB-like domain-containing protein</fullName>
    </recommendedName>
</protein>
<dbReference type="Pfam" id="PF00909">
    <property type="entry name" value="Ammonium_transp"/>
    <property type="match status" value="1"/>
</dbReference>
<dbReference type="GO" id="GO:0097272">
    <property type="term" value="P:ammonium homeostasis"/>
    <property type="evidence" value="ECO:0007669"/>
    <property type="project" value="TreeGrafter"/>
</dbReference>
<name>A0AAV2QIX0_MEGNR</name>
<feature type="transmembrane region" description="Helical" evidence="8">
    <location>
        <begin position="117"/>
        <end position="134"/>
    </location>
</feature>
<dbReference type="GO" id="GO:0005886">
    <property type="term" value="C:plasma membrane"/>
    <property type="evidence" value="ECO:0007669"/>
    <property type="project" value="TreeGrafter"/>
</dbReference>
<dbReference type="PANTHER" id="PTHR11730:SF6">
    <property type="entry name" value="AMMONIUM TRANSPORTER"/>
    <property type="match status" value="1"/>
</dbReference>
<keyword evidence="11" id="KW-1185">Reference proteome</keyword>
<evidence type="ECO:0000256" key="8">
    <source>
        <dbReference type="SAM" id="Phobius"/>
    </source>
</evidence>
<comment type="similarity">
    <text evidence="2">Belongs to the ammonia transporter channel (TC 1.A.11.2) family.</text>
</comment>
<feature type="transmembrane region" description="Helical" evidence="8">
    <location>
        <begin position="79"/>
        <end position="105"/>
    </location>
</feature>
<evidence type="ECO:0000256" key="4">
    <source>
        <dbReference type="ARBA" id="ARBA00022692"/>
    </source>
</evidence>
<dbReference type="AlphaFoldDB" id="A0AAV2QIX0"/>
<dbReference type="EMBL" id="CAXKWB010006384">
    <property type="protein sequence ID" value="CAL4082578.1"/>
    <property type="molecule type" value="Genomic_DNA"/>
</dbReference>
<sequence length="155" mass="17131">MADLGLNLSLPISVTENREVDISDLLVKFGYLKDNMDTFFLIIIGIIIFFMQCGFALLEAGSVRSKNTTNILIKNILDVFLGGLAYWIIGFPLAFGEGNFFIGYSGWVSIGLEPERLAFWFFQFVFAATTATIVSGSMAERCGFGAYLVYSTVLT</sequence>
<evidence type="ECO:0000313" key="10">
    <source>
        <dbReference type="EMBL" id="CAL4082578.1"/>
    </source>
</evidence>
<gene>
    <name evidence="10" type="ORF">MNOR_LOCUS11938</name>
</gene>
<proteinExistence type="inferred from homology"/>
<dbReference type="SUPFAM" id="SSF111352">
    <property type="entry name" value="Ammonium transporter"/>
    <property type="match status" value="1"/>
</dbReference>